<keyword evidence="1" id="KW-0812">Transmembrane</keyword>
<organism evidence="2 3">
    <name type="scientific">Sphingomonas oleivorans</name>
    <dbReference type="NCBI Taxonomy" id="1735121"/>
    <lineage>
        <taxon>Bacteria</taxon>
        <taxon>Pseudomonadati</taxon>
        <taxon>Pseudomonadota</taxon>
        <taxon>Alphaproteobacteria</taxon>
        <taxon>Sphingomonadales</taxon>
        <taxon>Sphingomonadaceae</taxon>
        <taxon>Sphingomonas</taxon>
    </lineage>
</organism>
<dbReference type="Pfam" id="PF13975">
    <property type="entry name" value="gag-asp_proteas"/>
    <property type="match status" value="1"/>
</dbReference>
<dbReference type="EMBL" id="NWBU01000010">
    <property type="protein sequence ID" value="PTQ10235.1"/>
    <property type="molecule type" value="Genomic_DNA"/>
</dbReference>
<dbReference type="Proteomes" id="UP000244162">
    <property type="component" value="Unassembled WGS sequence"/>
</dbReference>
<feature type="transmembrane region" description="Helical" evidence="1">
    <location>
        <begin position="6"/>
        <end position="25"/>
    </location>
</feature>
<dbReference type="GO" id="GO:0006508">
    <property type="term" value="P:proteolysis"/>
    <property type="evidence" value="ECO:0007669"/>
    <property type="project" value="UniProtKB-KW"/>
</dbReference>
<dbReference type="CDD" id="cd05483">
    <property type="entry name" value="retropepsin_like_bacteria"/>
    <property type="match status" value="1"/>
</dbReference>
<dbReference type="RefSeq" id="WP_107968606.1">
    <property type="nucleotide sequence ID" value="NZ_NWBU01000010.1"/>
</dbReference>
<evidence type="ECO:0000313" key="2">
    <source>
        <dbReference type="EMBL" id="PTQ10235.1"/>
    </source>
</evidence>
<keyword evidence="1" id="KW-1133">Transmembrane helix</keyword>
<dbReference type="InterPro" id="IPR011969">
    <property type="entry name" value="Clan_AA_Asp_peptidase_C"/>
</dbReference>
<proteinExistence type="predicted"/>
<dbReference type="OrthoDB" id="7595324at2"/>
<dbReference type="InterPro" id="IPR021109">
    <property type="entry name" value="Peptidase_aspartic_dom_sf"/>
</dbReference>
<reference evidence="2 3" key="1">
    <citation type="submission" date="2017-09" db="EMBL/GenBank/DDBJ databases">
        <title>Sphingomonas panjinensis sp.nov., isolated from oil-contaminated soil.</title>
        <authorList>
            <person name="Wang L."/>
            <person name="Chen L."/>
        </authorList>
    </citation>
    <scope>NUCLEOTIDE SEQUENCE [LARGE SCALE GENOMIC DNA]</scope>
    <source>
        <strain evidence="2 3">FW-11</strain>
    </source>
</reference>
<gene>
    <name evidence="2" type="ORF">CLG96_14075</name>
</gene>
<keyword evidence="3" id="KW-1185">Reference proteome</keyword>
<dbReference type="SUPFAM" id="SSF50630">
    <property type="entry name" value="Acid proteases"/>
    <property type="match status" value="1"/>
</dbReference>
<evidence type="ECO:0000313" key="3">
    <source>
        <dbReference type="Proteomes" id="UP000244162"/>
    </source>
</evidence>
<keyword evidence="2" id="KW-0645">Protease</keyword>
<dbReference type="NCBIfam" id="TIGR02281">
    <property type="entry name" value="clan_AA_DTGA"/>
    <property type="match status" value="1"/>
</dbReference>
<dbReference type="GO" id="GO:0008233">
    <property type="term" value="F:peptidase activity"/>
    <property type="evidence" value="ECO:0007669"/>
    <property type="project" value="UniProtKB-KW"/>
</dbReference>
<sequence length="198" mass="21231">MTGGDGLSVVMIMLMLVLVVSALAARRLPPATFVKMALGWLAIFMAGFLIYAYRHEFAGLGDRLRGALYPETPVAQGGELRIPMASDGHFWVRANVNGTELRFLIDSGATMTALSVDGARSAGIDIDHGGFPVAVNTANGLIYARRLRIDRLELANVVRQDLGAISAPEFGDTNVLGMNFLSSLQGWGVEQGTLILRP</sequence>
<accession>A0A2T5FWW1</accession>
<keyword evidence="2" id="KW-0378">Hydrolase</keyword>
<dbReference type="InterPro" id="IPR034122">
    <property type="entry name" value="Retropepsin-like_bacterial"/>
</dbReference>
<feature type="transmembrane region" description="Helical" evidence="1">
    <location>
        <begin position="37"/>
        <end position="53"/>
    </location>
</feature>
<comment type="caution">
    <text evidence="2">The sequence shown here is derived from an EMBL/GenBank/DDBJ whole genome shotgun (WGS) entry which is preliminary data.</text>
</comment>
<evidence type="ECO:0000256" key="1">
    <source>
        <dbReference type="SAM" id="Phobius"/>
    </source>
</evidence>
<dbReference type="AlphaFoldDB" id="A0A2T5FWW1"/>
<protein>
    <submittedName>
        <fullName evidence="2">TIGR02281 family clan AA aspartic protease</fullName>
    </submittedName>
</protein>
<keyword evidence="1" id="KW-0472">Membrane</keyword>
<name>A0A2T5FWW1_9SPHN</name>
<dbReference type="Gene3D" id="2.40.70.10">
    <property type="entry name" value="Acid Proteases"/>
    <property type="match status" value="1"/>
</dbReference>